<gene>
    <name evidence="4" type="ORF">HMPREF9498_00137</name>
</gene>
<dbReference type="EMBL" id="AEBR01000005">
    <property type="protein sequence ID" value="EFM84162.1"/>
    <property type="molecule type" value="Genomic_DNA"/>
</dbReference>
<dbReference type="AlphaFoldDB" id="A0A125W9B7"/>
<evidence type="ECO:0000256" key="1">
    <source>
        <dbReference type="ARBA" id="ARBA00022679"/>
    </source>
</evidence>
<evidence type="ECO:0000259" key="3">
    <source>
        <dbReference type="PROSITE" id="PS51186"/>
    </source>
</evidence>
<sequence>MELRETKCGILCLLDREELKMLNQKEVKKNDYPQLISLWRSSVEATHLFLSQADIDKIEVVLPDYFQQVQLSMWLNEEQKCVGFSGTNQQTLEMLFIDPVYFRKGYGGEIIKKLIEQESIIFVDANKQNEGAVKFYQSQGFQVIGESKEDPQGNPFPILHMKRI</sequence>
<proteinExistence type="predicted"/>
<dbReference type="InterPro" id="IPR000182">
    <property type="entry name" value="GNAT_dom"/>
</dbReference>
<dbReference type="HOGENOM" id="CLU_013985_21_0_9"/>
<keyword evidence="2" id="KW-0012">Acyltransferase</keyword>
<reference evidence="4 5" key="1">
    <citation type="submission" date="2010-07" db="EMBL/GenBank/DDBJ databases">
        <authorList>
            <person name="Sid Ahmed O."/>
        </authorList>
    </citation>
    <scope>NUCLEOTIDE SEQUENCE [LARGE SCALE GENOMIC DNA]</scope>
    <source>
        <strain evidence="4 5">TX4248</strain>
    </source>
</reference>
<dbReference type="PROSITE" id="PS51186">
    <property type="entry name" value="GNAT"/>
    <property type="match status" value="1"/>
</dbReference>
<name>A0A125W9B7_ENTFL</name>
<protein>
    <submittedName>
        <fullName evidence="4">Acetyltransferase, GNAT family</fullName>
    </submittedName>
</protein>
<dbReference type="Proteomes" id="UP000004846">
    <property type="component" value="Unassembled WGS sequence"/>
</dbReference>
<dbReference type="PANTHER" id="PTHR43800:SF1">
    <property type="entry name" value="PEPTIDYL-LYSINE N-ACETYLTRANSFERASE YJAB"/>
    <property type="match status" value="1"/>
</dbReference>
<dbReference type="InterPro" id="IPR016181">
    <property type="entry name" value="Acyl_CoA_acyltransferase"/>
</dbReference>
<dbReference type="RefSeq" id="WP_002364710.1">
    <property type="nucleotide sequence ID" value="NZ_GL454411.1"/>
</dbReference>
<organism evidence="4 5">
    <name type="scientific">Enterococcus faecalis TX4248</name>
    <dbReference type="NCBI Taxonomy" id="749495"/>
    <lineage>
        <taxon>Bacteria</taxon>
        <taxon>Bacillati</taxon>
        <taxon>Bacillota</taxon>
        <taxon>Bacilli</taxon>
        <taxon>Lactobacillales</taxon>
        <taxon>Enterococcaceae</taxon>
        <taxon>Enterococcus</taxon>
    </lineage>
</organism>
<comment type="caution">
    <text evidence="4">The sequence shown here is derived from an EMBL/GenBank/DDBJ whole genome shotgun (WGS) entry which is preliminary data.</text>
</comment>
<accession>A0A125W9B7</accession>
<dbReference type="GO" id="GO:0016747">
    <property type="term" value="F:acyltransferase activity, transferring groups other than amino-acyl groups"/>
    <property type="evidence" value="ECO:0007669"/>
    <property type="project" value="InterPro"/>
</dbReference>
<dbReference type="Pfam" id="PF13673">
    <property type="entry name" value="Acetyltransf_10"/>
    <property type="match status" value="1"/>
</dbReference>
<evidence type="ECO:0000256" key="2">
    <source>
        <dbReference type="ARBA" id="ARBA00023315"/>
    </source>
</evidence>
<keyword evidence="1 4" id="KW-0808">Transferase</keyword>
<feature type="domain" description="N-acetyltransferase" evidence="3">
    <location>
        <begin position="22"/>
        <end position="164"/>
    </location>
</feature>
<dbReference type="Gene3D" id="3.40.630.30">
    <property type="match status" value="1"/>
</dbReference>
<evidence type="ECO:0000313" key="5">
    <source>
        <dbReference type="Proteomes" id="UP000004846"/>
    </source>
</evidence>
<dbReference type="SUPFAM" id="SSF55729">
    <property type="entry name" value="Acyl-CoA N-acyltransferases (Nat)"/>
    <property type="match status" value="1"/>
</dbReference>
<dbReference type="PANTHER" id="PTHR43800">
    <property type="entry name" value="PEPTIDYL-LYSINE N-ACETYLTRANSFERASE YJAB"/>
    <property type="match status" value="1"/>
</dbReference>
<evidence type="ECO:0000313" key="4">
    <source>
        <dbReference type="EMBL" id="EFM84162.1"/>
    </source>
</evidence>